<evidence type="ECO:0000313" key="4">
    <source>
        <dbReference type="Proteomes" id="UP000799750"/>
    </source>
</evidence>
<reference evidence="3" key="1">
    <citation type="journal article" date="2020" name="Stud. Mycol.">
        <title>101 Dothideomycetes genomes: a test case for predicting lifestyles and emergence of pathogens.</title>
        <authorList>
            <person name="Haridas S."/>
            <person name="Albert R."/>
            <person name="Binder M."/>
            <person name="Bloem J."/>
            <person name="Labutti K."/>
            <person name="Salamov A."/>
            <person name="Andreopoulos B."/>
            <person name="Baker S."/>
            <person name="Barry K."/>
            <person name="Bills G."/>
            <person name="Bluhm B."/>
            <person name="Cannon C."/>
            <person name="Castanera R."/>
            <person name="Culley D."/>
            <person name="Daum C."/>
            <person name="Ezra D."/>
            <person name="Gonzalez J."/>
            <person name="Henrissat B."/>
            <person name="Kuo A."/>
            <person name="Liang C."/>
            <person name="Lipzen A."/>
            <person name="Lutzoni F."/>
            <person name="Magnuson J."/>
            <person name="Mondo S."/>
            <person name="Nolan M."/>
            <person name="Ohm R."/>
            <person name="Pangilinan J."/>
            <person name="Park H.-J."/>
            <person name="Ramirez L."/>
            <person name="Alfaro M."/>
            <person name="Sun H."/>
            <person name="Tritt A."/>
            <person name="Yoshinaga Y."/>
            <person name="Zwiers L.-H."/>
            <person name="Turgeon B."/>
            <person name="Goodwin S."/>
            <person name="Spatafora J."/>
            <person name="Crous P."/>
            <person name="Grigoriev I."/>
        </authorList>
    </citation>
    <scope>NUCLEOTIDE SEQUENCE</scope>
    <source>
        <strain evidence="3">CBS 269.34</strain>
    </source>
</reference>
<dbReference type="InterPro" id="IPR036864">
    <property type="entry name" value="Zn2-C6_fun-type_DNA-bd_sf"/>
</dbReference>
<dbReference type="GO" id="GO:0008270">
    <property type="term" value="F:zinc ion binding"/>
    <property type="evidence" value="ECO:0007669"/>
    <property type="project" value="InterPro"/>
</dbReference>
<keyword evidence="4" id="KW-1185">Reference proteome</keyword>
<protein>
    <recommendedName>
        <fullName evidence="2">Zn(2)-C6 fungal-type domain-containing protein</fullName>
    </recommendedName>
</protein>
<gene>
    <name evidence="3" type="ORF">BU16DRAFT_366807</name>
</gene>
<evidence type="ECO:0000313" key="3">
    <source>
        <dbReference type="EMBL" id="KAF2496090.1"/>
    </source>
</evidence>
<dbReference type="PROSITE" id="PS50048">
    <property type="entry name" value="ZN2_CY6_FUNGAL_2"/>
    <property type="match status" value="1"/>
</dbReference>
<dbReference type="SMART" id="SM00066">
    <property type="entry name" value="GAL4"/>
    <property type="match status" value="1"/>
</dbReference>
<dbReference type="OrthoDB" id="3525185at2759"/>
<dbReference type="Proteomes" id="UP000799750">
    <property type="component" value="Unassembled WGS sequence"/>
</dbReference>
<dbReference type="AlphaFoldDB" id="A0A6A6QW36"/>
<dbReference type="SUPFAM" id="SSF57701">
    <property type="entry name" value="Zn2/Cys6 DNA-binding domain"/>
    <property type="match status" value="1"/>
</dbReference>
<dbReference type="Gene3D" id="4.10.240.10">
    <property type="entry name" value="Zn(2)-C6 fungal-type DNA-binding domain"/>
    <property type="match status" value="1"/>
</dbReference>
<proteinExistence type="predicted"/>
<dbReference type="InterPro" id="IPR001138">
    <property type="entry name" value="Zn2Cys6_DnaBD"/>
</dbReference>
<name>A0A6A6QW36_9PEZI</name>
<evidence type="ECO:0000256" key="1">
    <source>
        <dbReference type="ARBA" id="ARBA00023242"/>
    </source>
</evidence>
<dbReference type="PANTHER" id="PTHR38111:SF2">
    <property type="entry name" value="FINGER DOMAIN PROTEIN, PUTATIVE (AFU_ORTHOLOGUE AFUA_1G01560)-RELATED"/>
    <property type="match status" value="1"/>
</dbReference>
<dbReference type="Pfam" id="PF00172">
    <property type="entry name" value="Zn_clus"/>
    <property type="match status" value="1"/>
</dbReference>
<dbReference type="PROSITE" id="PS00463">
    <property type="entry name" value="ZN2_CY6_FUNGAL_1"/>
    <property type="match status" value="1"/>
</dbReference>
<dbReference type="PANTHER" id="PTHR38111">
    <property type="entry name" value="ZN(2)-C6 FUNGAL-TYPE DOMAIN-CONTAINING PROTEIN-RELATED"/>
    <property type="match status" value="1"/>
</dbReference>
<keyword evidence="1" id="KW-0539">Nucleus</keyword>
<feature type="domain" description="Zn(2)-C6 fungal-type" evidence="2">
    <location>
        <begin position="10"/>
        <end position="38"/>
    </location>
</feature>
<accession>A0A6A6QW36</accession>
<dbReference type="GO" id="GO:0000981">
    <property type="term" value="F:DNA-binding transcription factor activity, RNA polymerase II-specific"/>
    <property type="evidence" value="ECO:0007669"/>
    <property type="project" value="InterPro"/>
</dbReference>
<sequence>MVGVPGLSKGCHTCKKRKIKCDESKPICQRCQTSGYVCAGYAHPPHFVHASTVPFTSMEDDVTTPKKPKDSTSATPVTVVPRMRTPAPNELSLVAFKADFCLSFLFDNFVWRTYGTPWLQTAAAGKLDSLALEACQALSWAHFGVTHHQRDILVEGSVRYGNALKGLIPGLSDPMRPGVEALIVPVMIMLMHASFQEDRAASVAHLKGLMTLLLVCGPEKFQREPLRSAFESCRATLVTTALISRQRSFLEEGRWCSIPWALDPASKSQQNHLVDILVTVPGFLEDDARLRQIEDPELKQSLLYKVKAQLENLYSWRWAWDAANPAAVWEVYPSSSPAIASRAVERSLHFSNQLLASEISLYNAVLMWLLGLLWRLEPPAALFITPVPRTPLRTPILRPHQVHSLRDPAIEICLTFEFQMRDASHSRDSALFFLFPLGLAWTVLESEPAFRDWIRSMLDQSSVTGGYAIGRNAWFGNYYIPKVFQ</sequence>
<dbReference type="CDD" id="cd00067">
    <property type="entry name" value="GAL4"/>
    <property type="match status" value="1"/>
</dbReference>
<dbReference type="InterPro" id="IPR053178">
    <property type="entry name" value="Osmoadaptation_assoc"/>
</dbReference>
<evidence type="ECO:0000259" key="2">
    <source>
        <dbReference type="PROSITE" id="PS50048"/>
    </source>
</evidence>
<dbReference type="EMBL" id="MU004188">
    <property type="protein sequence ID" value="KAF2496090.1"/>
    <property type="molecule type" value="Genomic_DNA"/>
</dbReference>
<organism evidence="3 4">
    <name type="scientific">Lophium mytilinum</name>
    <dbReference type="NCBI Taxonomy" id="390894"/>
    <lineage>
        <taxon>Eukaryota</taxon>
        <taxon>Fungi</taxon>
        <taxon>Dikarya</taxon>
        <taxon>Ascomycota</taxon>
        <taxon>Pezizomycotina</taxon>
        <taxon>Dothideomycetes</taxon>
        <taxon>Pleosporomycetidae</taxon>
        <taxon>Mytilinidiales</taxon>
        <taxon>Mytilinidiaceae</taxon>
        <taxon>Lophium</taxon>
    </lineage>
</organism>